<feature type="compositionally biased region" description="Polar residues" evidence="1">
    <location>
        <begin position="145"/>
        <end position="161"/>
    </location>
</feature>
<accession>A0ABR1IU29</accession>
<evidence type="ECO:0000313" key="3">
    <source>
        <dbReference type="Proteomes" id="UP001498398"/>
    </source>
</evidence>
<protein>
    <submittedName>
        <fullName evidence="2">Uncharacterized protein</fullName>
    </submittedName>
</protein>
<keyword evidence="3" id="KW-1185">Reference proteome</keyword>
<sequence length="547" mass="60519">MSRTKSFVPLPTTQHSPARLQTKYTFINNNTTTPTTHVSRSPFDENMVPAFTRARTTSTSSVDTIRISSPKKIKEGTKIKAPTGSKKRCRASDSTSSGIDPAMSDIRRIRQRTLSSSSTATVRADDCKSDIAFPSTEESPMAAETSKSSIPTRRNGSNPNRKVSPPKLNPGHSAPAVAVAVTESVIPTTAAPHRDAPPPPVVPSQGRQRVSSLATKQACSNSHSRQMTPPVRSFVPSRYRSTLFEPLPMHLHDWEASTSSRTSVHLNDADEQTSCDEDAQETPATGGSWKDQWGNVHLGFDDLDLSITFHKKQPFFDVWDLPDDIYIGVPARIHLTVKDAHRWTGYSLAPEPDVRYIDIRCNSFEYRTYPATVSSTARNPDAPFILPPEYAVAYTGTSSSEYSQNATVPIDLSRGVVVNKKWHKTFPGNKVSPHREQLISTYRMLPDDSIESAVGDGDGDEDHVVMRRGWYFKFVVPIPMWVVRMGNSRAFTLETSVWVGPTGGEDSAHYYGEDTIPEGGLLRQETEMVISHLRSEEEMAKKLPASD</sequence>
<dbReference type="EMBL" id="JBANRG010000081">
    <property type="protein sequence ID" value="KAK7438069.1"/>
    <property type="molecule type" value="Genomic_DNA"/>
</dbReference>
<feature type="region of interest" description="Disordered" evidence="1">
    <location>
        <begin position="262"/>
        <end position="288"/>
    </location>
</feature>
<feature type="region of interest" description="Disordered" evidence="1">
    <location>
        <begin position="76"/>
        <end position="173"/>
    </location>
</feature>
<name>A0ABR1IU29_9AGAR</name>
<comment type="caution">
    <text evidence="2">The sequence shown here is derived from an EMBL/GenBank/DDBJ whole genome shotgun (WGS) entry which is preliminary data.</text>
</comment>
<evidence type="ECO:0000313" key="2">
    <source>
        <dbReference type="EMBL" id="KAK7438069.1"/>
    </source>
</evidence>
<organism evidence="2 3">
    <name type="scientific">Marasmiellus scandens</name>
    <dbReference type="NCBI Taxonomy" id="2682957"/>
    <lineage>
        <taxon>Eukaryota</taxon>
        <taxon>Fungi</taxon>
        <taxon>Dikarya</taxon>
        <taxon>Basidiomycota</taxon>
        <taxon>Agaricomycotina</taxon>
        <taxon>Agaricomycetes</taxon>
        <taxon>Agaricomycetidae</taxon>
        <taxon>Agaricales</taxon>
        <taxon>Marasmiineae</taxon>
        <taxon>Omphalotaceae</taxon>
        <taxon>Marasmiellus</taxon>
    </lineage>
</organism>
<feature type="compositionally biased region" description="Polar residues" evidence="1">
    <location>
        <begin position="112"/>
        <end position="121"/>
    </location>
</feature>
<gene>
    <name evidence="2" type="ORF">VKT23_018236</name>
</gene>
<dbReference type="Proteomes" id="UP001498398">
    <property type="component" value="Unassembled WGS sequence"/>
</dbReference>
<feature type="compositionally biased region" description="Acidic residues" evidence="1">
    <location>
        <begin position="269"/>
        <end position="280"/>
    </location>
</feature>
<evidence type="ECO:0000256" key="1">
    <source>
        <dbReference type="SAM" id="MobiDB-lite"/>
    </source>
</evidence>
<reference evidence="2 3" key="1">
    <citation type="submission" date="2024-01" db="EMBL/GenBank/DDBJ databases">
        <title>A draft genome for the cacao thread blight pathogen Marasmiellus scandens.</title>
        <authorList>
            <person name="Baruah I.K."/>
            <person name="Leung J."/>
            <person name="Bukari Y."/>
            <person name="Amoako-Attah I."/>
            <person name="Meinhardt L.W."/>
            <person name="Bailey B.A."/>
            <person name="Cohen S.P."/>
        </authorList>
    </citation>
    <scope>NUCLEOTIDE SEQUENCE [LARGE SCALE GENOMIC DNA]</scope>
    <source>
        <strain evidence="2 3">GH-19</strain>
    </source>
</reference>
<proteinExistence type="predicted"/>